<dbReference type="InterPro" id="IPR047347">
    <property type="entry name" value="YvaQ-like_sensor"/>
</dbReference>
<dbReference type="PANTHER" id="PTHR43531:SF14">
    <property type="entry name" value="METHYL-ACCEPTING CHEMOTAXIS PROTEIN I-RELATED"/>
    <property type="match status" value="1"/>
</dbReference>
<dbReference type="EMBL" id="CP040017">
    <property type="protein sequence ID" value="QCP09287.1"/>
    <property type="molecule type" value="Genomic_DNA"/>
</dbReference>
<feature type="transmembrane region" description="Helical" evidence="6">
    <location>
        <begin position="12"/>
        <end position="32"/>
    </location>
</feature>
<keyword evidence="6" id="KW-0472">Membrane</keyword>
<dbReference type="CDD" id="cd11386">
    <property type="entry name" value="MCP_signal"/>
    <property type="match status" value="1"/>
</dbReference>
<dbReference type="GO" id="GO:0005886">
    <property type="term" value="C:plasma membrane"/>
    <property type="evidence" value="ECO:0007669"/>
    <property type="project" value="TreeGrafter"/>
</dbReference>
<dbReference type="PROSITE" id="PS50885">
    <property type="entry name" value="HAMP"/>
    <property type="match status" value="1"/>
</dbReference>
<dbReference type="Pfam" id="PF00672">
    <property type="entry name" value="HAMP"/>
    <property type="match status" value="1"/>
</dbReference>
<dbReference type="InterPro" id="IPR024478">
    <property type="entry name" value="HlyB_4HB_MCP"/>
</dbReference>
<dbReference type="SMART" id="SM00304">
    <property type="entry name" value="HAMP"/>
    <property type="match status" value="1"/>
</dbReference>
<dbReference type="AlphaFoldDB" id="A0A4P8HIG9"/>
<keyword evidence="2" id="KW-0488">Methylation</keyword>
<dbReference type="InterPro" id="IPR003660">
    <property type="entry name" value="HAMP_dom"/>
</dbReference>
<comment type="subcellular location">
    <subcellularLocation>
        <location evidence="1">Membrane</location>
    </subcellularLocation>
</comment>
<feature type="region of interest" description="Disordered" evidence="5">
    <location>
        <begin position="278"/>
        <end position="302"/>
    </location>
</feature>
<dbReference type="PANTHER" id="PTHR43531">
    <property type="entry name" value="PROTEIN ICFG"/>
    <property type="match status" value="1"/>
</dbReference>
<dbReference type="EMBL" id="JACHXS010000017">
    <property type="protein sequence ID" value="MBB3225187.1"/>
    <property type="molecule type" value="Genomic_DNA"/>
</dbReference>
<evidence type="ECO:0000256" key="5">
    <source>
        <dbReference type="SAM" id="MobiDB-lite"/>
    </source>
</evidence>
<evidence type="ECO:0000259" key="7">
    <source>
        <dbReference type="PROSITE" id="PS50111"/>
    </source>
</evidence>
<dbReference type="SUPFAM" id="SSF58104">
    <property type="entry name" value="Methyl-accepting chemotaxis protein (MCP) signaling domain"/>
    <property type="match status" value="1"/>
</dbReference>
<evidence type="ECO:0000256" key="2">
    <source>
        <dbReference type="ARBA" id="ARBA00022481"/>
    </source>
</evidence>
<keyword evidence="4" id="KW-0807">Transducer</keyword>
<proteinExistence type="inferred from homology"/>
<feature type="transmembrane region" description="Helical" evidence="6">
    <location>
        <begin position="192"/>
        <end position="211"/>
    </location>
</feature>
<comment type="similarity">
    <text evidence="3">Belongs to the methyl-accepting chemotaxis (MCP) protein family.</text>
</comment>
<dbReference type="Proteomes" id="UP000584325">
    <property type="component" value="Unassembled WGS sequence"/>
</dbReference>
<dbReference type="InterPro" id="IPR004090">
    <property type="entry name" value="Chemotax_Me-accpt_rcpt"/>
</dbReference>
<evidence type="ECO:0000313" key="11">
    <source>
        <dbReference type="Proteomes" id="UP000298763"/>
    </source>
</evidence>
<keyword evidence="6" id="KW-0812">Transmembrane</keyword>
<evidence type="ECO:0000256" key="4">
    <source>
        <dbReference type="PROSITE-ProRule" id="PRU00284"/>
    </source>
</evidence>
<dbReference type="Proteomes" id="UP000298763">
    <property type="component" value="Chromosome"/>
</dbReference>
<dbReference type="PROSITE" id="PS50111">
    <property type="entry name" value="CHEMOTAXIS_TRANSDUC_2"/>
    <property type="match status" value="1"/>
</dbReference>
<dbReference type="Gene3D" id="1.10.287.950">
    <property type="entry name" value="Methyl-accepting chemotaxis protein"/>
    <property type="match status" value="1"/>
</dbReference>
<dbReference type="GO" id="GO:0007165">
    <property type="term" value="P:signal transduction"/>
    <property type="evidence" value="ECO:0007669"/>
    <property type="project" value="UniProtKB-KW"/>
</dbReference>
<sequence>MPMIIRASIGTRLTLAFGIIVLVLAGITLLSISRQSSLYDDIDLVVRDRYSKVVLGTRALDGIQEAATTMRSLLIADDPAQLQAERARLKARDAEATATLRDFESRITTDKGRAGMKAVMAARERYEADQARFLALLADGNKPEATQLLLGPLSVSHGTYMDLVHNMNRLGGELMEKSAVQAGQTYASGRTLTLVLAGAGLAFAAAMAYWLRRSITLPLREAVDIANTIAAGNLSRRIVAGSDDETGQLLRALATMSESLGGIVRDVRANADAISGSAGDIAHSSHDLSGRTEQQASSLEETASSMEELTSTVRQSADNAQEASRIARKAAEVAAQGSAEVAQVVERMGDISASSRRIGDITGVIDGIAFQTNILALNAAVEAARAGEQGRGFAVVASEVRNLAQRSAAAAKEIKALIEESAGKVEAGNRYAGEAGRTMSAVLAEIERVSALMVEIGNTSREQSDGIDQVNQAVIAMDQVTQQNAALVEQAAHGAEAMQQRTRDLLAAVGRFSVEDEQPARRLALAAI</sequence>
<keyword evidence="6" id="KW-1133">Transmembrane helix</keyword>
<dbReference type="FunFam" id="1.10.287.950:FF:000001">
    <property type="entry name" value="Methyl-accepting chemotaxis sensory transducer"/>
    <property type="match status" value="1"/>
</dbReference>
<feature type="domain" description="HAMP" evidence="8">
    <location>
        <begin position="213"/>
        <end position="265"/>
    </location>
</feature>
<reference evidence="9 12" key="2">
    <citation type="submission" date="2020-08" db="EMBL/GenBank/DDBJ databases">
        <title>Genomic Encyclopedia of Type Strains, Phase III (KMG-III): the genomes of soil and plant-associated and newly described type strains.</title>
        <authorList>
            <person name="Whitman W."/>
        </authorList>
    </citation>
    <scope>NUCLEOTIDE SEQUENCE [LARGE SCALE GENOMIC DNA]</scope>
    <source>
        <strain evidence="9 12">CECT 7753</strain>
    </source>
</reference>
<dbReference type="InterPro" id="IPR004089">
    <property type="entry name" value="MCPsignal_dom"/>
</dbReference>
<protein>
    <submittedName>
        <fullName evidence="10">HAMP domain-containing protein</fullName>
    </submittedName>
    <submittedName>
        <fullName evidence="9">Methyl-accepting chemotaxis protein</fullName>
    </submittedName>
</protein>
<dbReference type="Pfam" id="PF12729">
    <property type="entry name" value="4HB_MCP_1"/>
    <property type="match status" value="1"/>
</dbReference>
<reference evidence="10 11" key="1">
    <citation type="submission" date="2019-05" db="EMBL/GenBank/DDBJ databases">
        <title>Draft Genome Sequences of Six Type Strains of the Genus Massilia.</title>
        <authorList>
            <person name="Miess H."/>
            <person name="Frediansyhah A."/>
            <person name="Gross H."/>
        </authorList>
    </citation>
    <scope>NUCLEOTIDE SEQUENCE [LARGE SCALE GENOMIC DNA]</scope>
    <source>
        <strain evidence="10 11">DSMZ 26121</strain>
    </source>
</reference>
<accession>A0A4P8HIG9</accession>
<evidence type="ECO:0000313" key="10">
    <source>
        <dbReference type="EMBL" id="QCP09287.1"/>
    </source>
</evidence>
<dbReference type="SMART" id="SM00283">
    <property type="entry name" value="MA"/>
    <property type="match status" value="1"/>
</dbReference>
<feature type="domain" description="Methyl-accepting transducer" evidence="7">
    <location>
        <begin position="270"/>
        <end position="499"/>
    </location>
</feature>
<evidence type="ECO:0000256" key="3">
    <source>
        <dbReference type="ARBA" id="ARBA00029447"/>
    </source>
</evidence>
<dbReference type="CDD" id="cd19411">
    <property type="entry name" value="MCP2201-like_sensor"/>
    <property type="match status" value="1"/>
</dbReference>
<dbReference type="RefSeq" id="WP_137312175.1">
    <property type="nucleotide sequence ID" value="NZ_CP040017.1"/>
</dbReference>
<gene>
    <name evidence="10" type="ORF">FCL38_01685</name>
    <name evidence="9" type="ORF">FHS02_006058</name>
</gene>
<dbReference type="OrthoDB" id="8874220at2"/>
<dbReference type="GO" id="GO:0006935">
    <property type="term" value="P:chemotaxis"/>
    <property type="evidence" value="ECO:0007669"/>
    <property type="project" value="InterPro"/>
</dbReference>
<evidence type="ECO:0000256" key="6">
    <source>
        <dbReference type="SAM" id="Phobius"/>
    </source>
</evidence>
<dbReference type="PRINTS" id="PR00260">
    <property type="entry name" value="CHEMTRNSDUCR"/>
</dbReference>
<evidence type="ECO:0000256" key="1">
    <source>
        <dbReference type="ARBA" id="ARBA00004370"/>
    </source>
</evidence>
<feature type="compositionally biased region" description="Polar residues" evidence="5">
    <location>
        <begin position="291"/>
        <end position="302"/>
    </location>
</feature>
<name>A0A4P8HIG9_9BURK</name>
<dbReference type="GO" id="GO:0004888">
    <property type="term" value="F:transmembrane signaling receptor activity"/>
    <property type="evidence" value="ECO:0007669"/>
    <property type="project" value="InterPro"/>
</dbReference>
<evidence type="ECO:0000313" key="9">
    <source>
        <dbReference type="EMBL" id="MBB3225187.1"/>
    </source>
</evidence>
<organism evidence="9 12">
    <name type="scientific">Pseudoduganella umbonata</name>
    <dbReference type="NCBI Taxonomy" id="864828"/>
    <lineage>
        <taxon>Bacteria</taxon>
        <taxon>Pseudomonadati</taxon>
        <taxon>Pseudomonadota</taxon>
        <taxon>Betaproteobacteria</taxon>
        <taxon>Burkholderiales</taxon>
        <taxon>Oxalobacteraceae</taxon>
        <taxon>Telluria group</taxon>
        <taxon>Pseudoduganella</taxon>
    </lineage>
</organism>
<dbReference type="InterPro" id="IPR051310">
    <property type="entry name" value="MCP_chemotaxis"/>
</dbReference>
<evidence type="ECO:0000259" key="8">
    <source>
        <dbReference type="PROSITE" id="PS50885"/>
    </source>
</evidence>
<evidence type="ECO:0000313" key="12">
    <source>
        <dbReference type="Proteomes" id="UP000584325"/>
    </source>
</evidence>
<dbReference type="Pfam" id="PF00015">
    <property type="entry name" value="MCPsignal"/>
    <property type="match status" value="1"/>
</dbReference>
<keyword evidence="11" id="KW-1185">Reference proteome</keyword>
<dbReference type="CDD" id="cd06225">
    <property type="entry name" value="HAMP"/>
    <property type="match status" value="1"/>
</dbReference>